<gene>
    <name evidence="2" type="ORF">LQE92_01235</name>
</gene>
<name>A0AAP2RI27_9FIRM</name>
<dbReference type="Pfam" id="PF13614">
    <property type="entry name" value="AAA_31"/>
    <property type="match status" value="1"/>
</dbReference>
<evidence type="ECO:0000259" key="1">
    <source>
        <dbReference type="Pfam" id="PF13614"/>
    </source>
</evidence>
<reference evidence="2 3" key="1">
    <citation type="submission" date="2021-11" db="EMBL/GenBank/DDBJ databases">
        <title>Lacrimispora sp. nov. NSJ-141 isolated from human feces.</title>
        <authorList>
            <person name="Abdugheni R."/>
        </authorList>
    </citation>
    <scope>NUCLEOTIDE SEQUENCE [LARGE SCALE GENOMIC DNA]</scope>
    <source>
        <strain evidence="2 3">NSJ-141</strain>
    </source>
</reference>
<dbReference type="RefSeq" id="WP_231061195.1">
    <property type="nucleotide sequence ID" value="NZ_JAJNOR010000001.1"/>
</dbReference>
<evidence type="ECO:0000313" key="3">
    <source>
        <dbReference type="Proteomes" id="UP001299265"/>
    </source>
</evidence>
<dbReference type="AlphaFoldDB" id="A0AAP2RI27"/>
<organism evidence="2 3">
    <name type="scientific">Lientehia hominis</name>
    <dbReference type="NCBI Taxonomy" id="2897778"/>
    <lineage>
        <taxon>Bacteria</taxon>
        <taxon>Bacillati</taxon>
        <taxon>Bacillota</taxon>
        <taxon>Clostridia</taxon>
        <taxon>Lachnospirales</taxon>
        <taxon>Lachnospiraceae</taxon>
        <taxon>Lientehia</taxon>
    </lineage>
</organism>
<dbReference type="EMBL" id="JAJNOR010000001">
    <property type="protein sequence ID" value="MCD2491250.1"/>
    <property type="molecule type" value="Genomic_DNA"/>
</dbReference>
<keyword evidence="3" id="KW-1185">Reference proteome</keyword>
<dbReference type="InterPro" id="IPR027417">
    <property type="entry name" value="P-loop_NTPase"/>
</dbReference>
<sequence length="340" mass="37986">MKQIRIAVYDLDAVYTERFCQYMGERYGRTAEFCPVYERGELDGLIATRSVDAVLTSDALREEYPPFIGDIHVGYFTAEASEEPGEIFRFQSCRELLHGIERVLDQEDTAVKTVAFIGANAAVGTSTAAAAYAMRLAAEEKRVLYINMSDLGDTGSIFQGVNPKDFQFLMTEMKTGADLEAAMSAALNRDSSGVYFYDNADAPLSIMDIGEERVEAFLKRLTERGDFRYIIIDSSFSVNHGLFAALIAADKVVVVNDGTFVSNQRFHKIWTLMKRLDLSTHPGICQKTALLYNKFHAQYGKRYENPEIVVAGSIEILPPAGTVQMAEQMARLEVLQEILR</sequence>
<comment type="caution">
    <text evidence="2">The sequence shown here is derived from an EMBL/GenBank/DDBJ whole genome shotgun (WGS) entry which is preliminary data.</text>
</comment>
<dbReference type="InterPro" id="IPR025669">
    <property type="entry name" value="AAA_dom"/>
</dbReference>
<dbReference type="Gene3D" id="3.40.50.300">
    <property type="entry name" value="P-loop containing nucleotide triphosphate hydrolases"/>
    <property type="match status" value="1"/>
</dbReference>
<dbReference type="Gene3D" id="3.40.50.10850">
    <property type="entry name" value="Ntrc-like two-domain protein"/>
    <property type="match status" value="1"/>
</dbReference>
<dbReference type="Proteomes" id="UP001299265">
    <property type="component" value="Unassembled WGS sequence"/>
</dbReference>
<feature type="domain" description="AAA" evidence="1">
    <location>
        <begin position="112"/>
        <end position="279"/>
    </location>
</feature>
<accession>A0AAP2RI27</accession>
<proteinExistence type="predicted"/>
<evidence type="ECO:0000313" key="2">
    <source>
        <dbReference type="EMBL" id="MCD2491250.1"/>
    </source>
</evidence>
<dbReference type="SUPFAM" id="SSF52540">
    <property type="entry name" value="P-loop containing nucleoside triphosphate hydrolases"/>
    <property type="match status" value="1"/>
</dbReference>
<protein>
    <submittedName>
        <fullName evidence="2">AAA family ATPase</fullName>
    </submittedName>
</protein>